<dbReference type="InterPro" id="IPR001851">
    <property type="entry name" value="ABC_transp_permease"/>
</dbReference>
<dbReference type="InterPro" id="IPR052157">
    <property type="entry name" value="BCAA_transport_permease"/>
</dbReference>
<evidence type="ECO:0000256" key="5">
    <source>
        <dbReference type="ARBA" id="ARBA00022970"/>
    </source>
</evidence>
<feature type="transmembrane region" description="Helical" evidence="9">
    <location>
        <begin position="6"/>
        <end position="27"/>
    </location>
</feature>
<dbReference type="GO" id="GO:0005886">
    <property type="term" value="C:plasma membrane"/>
    <property type="evidence" value="ECO:0007669"/>
    <property type="project" value="UniProtKB-SubCell"/>
</dbReference>
<comment type="subcellular location">
    <subcellularLocation>
        <location evidence="1">Cell membrane</location>
        <topology evidence="1">Multi-pass membrane protein</topology>
    </subcellularLocation>
</comment>
<feature type="transmembrane region" description="Helical" evidence="9">
    <location>
        <begin position="89"/>
        <end position="112"/>
    </location>
</feature>
<evidence type="ECO:0000256" key="3">
    <source>
        <dbReference type="ARBA" id="ARBA00022475"/>
    </source>
</evidence>
<feature type="transmembrane region" description="Helical" evidence="9">
    <location>
        <begin position="224"/>
        <end position="248"/>
    </location>
</feature>
<feature type="transmembrane region" description="Helical" evidence="9">
    <location>
        <begin position="254"/>
        <end position="275"/>
    </location>
</feature>
<dbReference type="GO" id="GO:0006865">
    <property type="term" value="P:amino acid transport"/>
    <property type="evidence" value="ECO:0007669"/>
    <property type="project" value="UniProtKB-KW"/>
</dbReference>
<dbReference type="CDD" id="cd06582">
    <property type="entry name" value="TM_PBP1_LivH_like"/>
    <property type="match status" value="1"/>
</dbReference>
<evidence type="ECO:0000313" key="11">
    <source>
        <dbReference type="Proteomes" id="UP000216020"/>
    </source>
</evidence>
<comment type="similarity">
    <text evidence="8">Belongs to the binding-protein-dependent transport system permease family. LivHM subfamily.</text>
</comment>
<keyword evidence="7 9" id="KW-0472">Membrane</keyword>
<dbReference type="OrthoDB" id="25113at2"/>
<keyword evidence="6 9" id="KW-1133">Transmembrane helix</keyword>
<keyword evidence="2" id="KW-0813">Transport</keyword>
<evidence type="ECO:0000256" key="9">
    <source>
        <dbReference type="SAM" id="Phobius"/>
    </source>
</evidence>
<dbReference type="GO" id="GO:0022857">
    <property type="term" value="F:transmembrane transporter activity"/>
    <property type="evidence" value="ECO:0007669"/>
    <property type="project" value="InterPro"/>
</dbReference>
<dbReference type="Pfam" id="PF02653">
    <property type="entry name" value="BPD_transp_2"/>
    <property type="match status" value="1"/>
</dbReference>
<organism evidence="10 11">
    <name type="scientific">Bordetella genomosp. 10</name>
    <dbReference type="NCBI Taxonomy" id="1416804"/>
    <lineage>
        <taxon>Bacteria</taxon>
        <taxon>Pseudomonadati</taxon>
        <taxon>Pseudomonadota</taxon>
        <taxon>Betaproteobacteria</taxon>
        <taxon>Burkholderiales</taxon>
        <taxon>Alcaligenaceae</taxon>
        <taxon>Bordetella</taxon>
    </lineage>
</organism>
<evidence type="ECO:0000256" key="2">
    <source>
        <dbReference type="ARBA" id="ARBA00022448"/>
    </source>
</evidence>
<protein>
    <submittedName>
        <fullName evidence="10">Branched-chain amino acid ABC transporter permease</fullName>
    </submittedName>
</protein>
<accession>A0A261S1B2</accession>
<dbReference type="PANTHER" id="PTHR11795">
    <property type="entry name" value="BRANCHED-CHAIN AMINO ACID TRANSPORT SYSTEM PERMEASE PROTEIN LIVH"/>
    <property type="match status" value="1"/>
</dbReference>
<keyword evidence="4 9" id="KW-0812">Transmembrane</keyword>
<feature type="transmembrane region" description="Helical" evidence="9">
    <location>
        <begin position="56"/>
        <end position="77"/>
    </location>
</feature>
<reference evidence="11" key="1">
    <citation type="submission" date="2017-05" db="EMBL/GenBank/DDBJ databases">
        <title>Complete and WGS of Bordetella genogroups.</title>
        <authorList>
            <person name="Spilker T."/>
            <person name="Lipuma J."/>
        </authorList>
    </citation>
    <scope>NUCLEOTIDE SEQUENCE [LARGE SCALE GENOMIC DNA]</scope>
    <source>
        <strain evidence="11">AU16122</strain>
    </source>
</reference>
<gene>
    <name evidence="10" type="ORF">CAL29_22660</name>
</gene>
<dbReference type="RefSeq" id="WP_094855210.1">
    <property type="nucleotide sequence ID" value="NZ_NEVM01000005.1"/>
</dbReference>
<proteinExistence type="inferred from homology"/>
<name>A0A261S1B2_9BORD</name>
<feature type="transmembrane region" description="Helical" evidence="9">
    <location>
        <begin position="189"/>
        <end position="212"/>
    </location>
</feature>
<sequence length="289" mass="30466">MLAQLIVSGIAVGCVYALIALGMTILFRSTTVVNFCHGEFFMLGAFAVLVPLQTLGWGYGLSLLFSLCLLFVAGMAVERGLMRPLQHAPHISLAMMTVALSYLFKGIARFFYGREVVALPPLMAGDPVFFGDVVLTPQDMLIMAVVLAVVATSFLFFQKTELGKVVEAASETPRGASLSGINVPLLRNLMWGAGAAMGALAGILIAPNTLVYPDMGGHMLVRGFAAMTLGGFGSLPGAVVGGVTLGVLENLAGGYVSSALVEITAYVVIIIVLLIRPQGLLGNWRRDRG</sequence>
<comment type="caution">
    <text evidence="10">The sequence shown here is derived from an EMBL/GenBank/DDBJ whole genome shotgun (WGS) entry which is preliminary data.</text>
</comment>
<evidence type="ECO:0000313" key="10">
    <source>
        <dbReference type="EMBL" id="OZI30787.1"/>
    </source>
</evidence>
<evidence type="ECO:0000256" key="6">
    <source>
        <dbReference type="ARBA" id="ARBA00022989"/>
    </source>
</evidence>
<keyword evidence="11" id="KW-1185">Reference proteome</keyword>
<keyword evidence="5" id="KW-0029">Amino-acid transport</keyword>
<evidence type="ECO:0000256" key="7">
    <source>
        <dbReference type="ARBA" id="ARBA00023136"/>
    </source>
</evidence>
<dbReference type="Proteomes" id="UP000216020">
    <property type="component" value="Unassembled WGS sequence"/>
</dbReference>
<evidence type="ECO:0000256" key="4">
    <source>
        <dbReference type="ARBA" id="ARBA00022692"/>
    </source>
</evidence>
<evidence type="ECO:0000256" key="8">
    <source>
        <dbReference type="ARBA" id="ARBA00037998"/>
    </source>
</evidence>
<dbReference type="EMBL" id="NEVM01000005">
    <property type="protein sequence ID" value="OZI30787.1"/>
    <property type="molecule type" value="Genomic_DNA"/>
</dbReference>
<dbReference type="AlphaFoldDB" id="A0A261S1B2"/>
<evidence type="ECO:0000256" key="1">
    <source>
        <dbReference type="ARBA" id="ARBA00004651"/>
    </source>
</evidence>
<dbReference type="PANTHER" id="PTHR11795:SF445">
    <property type="entry name" value="AMINO ACID ABC TRANSPORTER PERMEASE PROTEIN"/>
    <property type="match status" value="1"/>
</dbReference>
<keyword evidence="3" id="KW-1003">Cell membrane</keyword>
<feature type="transmembrane region" description="Helical" evidence="9">
    <location>
        <begin position="140"/>
        <end position="157"/>
    </location>
</feature>